<dbReference type="PANTHER" id="PTHR43198">
    <property type="entry name" value="BIFUNCTIONAL TH2 PROTEIN"/>
    <property type="match status" value="1"/>
</dbReference>
<feature type="signal peptide" evidence="1">
    <location>
        <begin position="1"/>
        <end position="20"/>
    </location>
</feature>
<dbReference type="CDD" id="cd19359">
    <property type="entry name" value="TenA_C_Bt3146-like"/>
    <property type="match status" value="1"/>
</dbReference>
<dbReference type="SUPFAM" id="SSF48613">
    <property type="entry name" value="Heme oxygenase-like"/>
    <property type="match status" value="1"/>
</dbReference>
<dbReference type="GeneID" id="111192866"/>
<reference evidence="3" key="1">
    <citation type="submission" date="2013-03" db="EMBL/GenBank/DDBJ databases">
        <authorList>
            <person name="Jeffery W."/>
            <person name="Warren W."/>
            <person name="Wilson R.K."/>
        </authorList>
    </citation>
    <scope>NUCLEOTIDE SEQUENCE</scope>
    <source>
        <strain evidence="3">female</strain>
    </source>
</reference>
<dbReference type="InParanoid" id="A0A3B1IWN0"/>
<dbReference type="InterPro" id="IPR016084">
    <property type="entry name" value="Haem_Oase-like_multi-hlx"/>
</dbReference>
<name>A0A3B1IWN0_ASTMX</name>
<evidence type="ECO:0000313" key="3">
    <source>
        <dbReference type="Proteomes" id="UP000018467"/>
    </source>
</evidence>
<keyword evidence="1" id="KW-0732">Signal</keyword>
<reference evidence="3" key="2">
    <citation type="journal article" date="2014" name="Nat. Commun.">
        <title>The cavefish genome reveals candidate genes for eye loss.</title>
        <authorList>
            <person name="McGaugh S.E."/>
            <person name="Gross J.B."/>
            <person name="Aken B."/>
            <person name="Blin M."/>
            <person name="Borowsky R."/>
            <person name="Chalopin D."/>
            <person name="Hinaux H."/>
            <person name="Jeffery W.R."/>
            <person name="Keene A."/>
            <person name="Ma L."/>
            <person name="Minx P."/>
            <person name="Murphy D."/>
            <person name="O'Quin K.E."/>
            <person name="Retaux S."/>
            <person name="Rohner N."/>
            <person name="Searle S.M."/>
            <person name="Stahl B.A."/>
            <person name="Tabin C."/>
            <person name="Volff J.N."/>
            <person name="Yoshizawa M."/>
            <person name="Warren W.C."/>
        </authorList>
    </citation>
    <scope>NUCLEOTIDE SEQUENCE [LARGE SCALE GENOMIC DNA]</scope>
    <source>
        <strain evidence="3">female</strain>
    </source>
</reference>
<dbReference type="PANTHER" id="PTHR43198:SF2">
    <property type="entry name" value="SI:CH1073-67J19.1-RELATED"/>
    <property type="match status" value="1"/>
</dbReference>
<sequence length="224" mass="26213">MNSAAFSCAFFLLFLGHCLASKQQVDIYENLWNNNMDIANKTLHLDFLVQMQNGSLQAERYVNFTLQDINYLLKVTEMLKQMSQTVKRPHDLSDFMKGRYNSYKSFADSFLSQYFLKAAPPISPTPAMKKYLSDYNAVMNVKDPIYFTVSLLPCSRLWLWLANNLDIPKTNAYYTWKEGNMSGHPEKHYKDILNKHLNTDKKVQKANRIFRMQMQNEHDFFATS</sequence>
<dbReference type="Proteomes" id="UP000018467">
    <property type="component" value="Unassembled WGS sequence"/>
</dbReference>
<dbReference type="InterPro" id="IPR050967">
    <property type="entry name" value="Thiamine_Salvage_TenA"/>
</dbReference>
<organism evidence="2 3">
    <name type="scientific">Astyanax mexicanus</name>
    <name type="common">Blind cave fish</name>
    <name type="synonym">Astyanax fasciatus mexicanus</name>
    <dbReference type="NCBI Taxonomy" id="7994"/>
    <lineage>
        <taxon>Eukaryota</taxon>
        <taxon>Metazoa</taxon>
        <taxon>Chordata</taxon>
        <taxon>Craniata</taxon>
        <taxon>Vertebrata</taxon>
        <taxon>Euteleostomi</taxon>
        <taxon>Actinopterygii</taxon>
        <taxon>Neopterygii</taxon>
        <taxon>Teleostei</taxon>
        <taxon>Ostariophysi</taxon>
        <taxon>Characiformes</taxon>
        <taxon>Characoidei</taxon>
        <taxon>Acestrorhamphidae</taxon>
        <taxon>Acestrorhamphinae</taxon>
        <taxon>Astyanax</taxon>
    </lineage>
</organism>
<dbReference type="Bgee" id="ENSAMXG00000038902">
    <property type="expression patterns" value="Expressed in mesonephros and 7 other cell types or tissues"/>
</dbReference>
<dbReference type="AlphaFoldDB" id="A0A3B1IWN0"/>
<dbReference type="KEGG" id="amex:111192866"/>
<reference evidence="2" key="4">
    <citation type="submission" date="2025-09" db="UniProtKB">
        <authorList>
            <consortium name="Ensembl"/>
        </authorList>
    </citation>
    <scope>IDENTIFICATION</scope>
</reference>
<dbReference type="GeneTree" id="ENSGT01030000234852"/>
<dbReference type="CTD" id="100332348"/>
<dbReference type="Gene3D" id="1.20.910.10">
    <property type="entry name" value="Heme oxygenase-like"/>
    <property type="match status" value="1"/>
</dbReference>
<reference evidence="2" key="3">
    <citation type="submission" date="2025-08" db="UniProtKB">
        <authorList>
            <consortium name="Ensembl"/>
        </authorList>
    </citation>
    <scope>IDENTIFICATION</scope>
</reference>
<protein>
    <submittedName>
        <fullName evidence="2">Uncharacterized LOC111192866</fullName>
    </submittedName>
</protein>
<accession>A0A3B1IWN0</accession>
<dbReference type="Ensembl" id="ENSAMXT00000037293.1">
    <property type="protein sequence ID" value="ENSAMXP00000034111.1"/>
    <property type="gene ID" value="ENSAMXG00000038902.1"/>
</dbReference>
<dbReference type="GO" id="GO:0005829">
    <property type="term" value="C:cytosol"/>
    <property type="evidence" value="ECO:0007669"/>
    <property type="project" value="TreeGrafter"/>
</dbReference>
<dbReference type="RefSeq" id="XP_022526869.1">
    <property type="nucleotide sequence ID" value="XM_022671148.2"/>
</dbReference>
<evidence type="ECO:0000313" key="2">
    <source>
        <dbReference type="Ensembl" id="ENSAMXP00000034111.1"/>
    </source>
</evidence>
<evidence type="ECO:0000256" key="1">
    <source>
        <dbReference type="SAM" id="SignalP"/>
    </source>
</evidence>
<keyword evidence="3" id="KW-1185">Reference proteome</keyword>
<feature type="chain" id="PRO_5017208349" evidence="1">
    <location>
        <begin position="21"/>
        <end position="224"/>
    </location>
</feature>
<proteinExistence type="predicted"/>